<dbReference type="Proteomes" id="UP001238088">
    <property type="component" value="Unassembled WGS sequence"/>
</dbReference>
<feature type="transmembrane region" description="Helical" evidence="1">
    <location>
        <begin position="28"/>
        <end position="45"/>
    </location>
</feature>
<sequence>MLKISHYVISIIVFIIAMYSLITKDFKYQSLMIFSLGLLMLVLGLKEFQQERKSIGWLSIITCIFILFVSIQGFLLS</sequence>
<keyword evidence="1" id="KW-0812">Transmembrane</keyword>
<gene>
    <name evidence="2" type="ORF">J2S17_005619</name>
</gene>
<feature type="transmembrane region" description="Helical" evidence="1">
    <location>
        <begin position="57"/>
        <end position="76"/>
    </location>
</feature>
<proteinExistence type="predicted"/>
<protein>
    <submittedName>
        <fullName evidence="2">Multisubunit Na+/H+ antiporter MnhE subunit</fullName>
    </submittedName>
</protein>
<accession>A0ABU0AQW7</accession>
<name>A0ABU0AQW7_9BACI</name>
<keyword evidence="1" id="KW-1133">Transmembrane helix</keyword>
<evidence type="ECO:0000313" key="2">
    <source>
        <dbReference type="EMBL" id="MDQ0273687.1"/>
    </source>
</evidence>
<reference evidence="2 3" key="1">
    <citation type="submission" date="2023-07" db="EMBL/GenBank/DDBJ databases">
        <title>Genomic Encyclopedia of Type Strains, Phase IV (KMG-IV): sequencing the most valuable type-strain genomes for metagenomic binning, comparative biology and taxonomic classification.</title>
        <authorList>
            <person name="Goeker M."/>
        </authorList>
    </citation>
    <scope>NUCLEOTIDE SEQUENCE [LARGE SCALE GENOMIC DNA]</scope>
    <source>
        <strain evidence="2 3">DSM 23494</strain>
    </source>
</reference>
<dbReference type="InterPro" id="IPR025018">
    <property type="entry name" value="DUF3953"/>
</dbReference>
<evidence type="ECO:0000256" key="1">
    <source>
        <dbReference type="SAM" id="Phobius"/>
    </source>
</evidence>
<organism evidence="2 3">
    <name type="scientific">Cytobacillus purgationiresistens</name>
    <dbReference type="NCBI Taxonomy" id="863449"/>
    <lineage>
        <taxon>Bacteria</taxon>
        <taxon>Bacillati</taxon>
        <taxon>Bacillota</taxon>
        <taxon>Bacilli</taxon>
        <taxon>Bacillales</taxon>
        <taxon>Bacillaceae</taxon>
        <taxon>Cytobacillus</taxon>
    </lineage>
</organism>
<evidence type="ECO:0000313" key="3">
    <source>
        <dbReference type="Proteomes" id="UP001238088"/>
    </source>
</evidence>
<dbReference type="Pfam" id="PF13129">
    <property type="entry name" value="DUF3953"/>
    <property type="match status" value="1"/>
</dbReference>
<feature type="transmembrane region" description="Helical" evidence="1">
    <location>
        <begin position="7"/>
        <end position="22"/>
    </location>
</feature>
<comment type="caution">
    <text evidence="2">The sequence shown here is derived from an EMBL/GenBank/DDBJ whole genome shotgun (WGS) entry which is preliminary data.</text>
</comment>
<dbReference type="EMBL" id="JAUSUB010000046">
    <property type="protein sequence ID" value="MDQ0273687.1"/>
    <property type="molecule type" value="Genomic_DNA"/>
</dbReference>
<keyword evidence="3" id="KW-1185">Reference proteome</keyword>
<keyword evidence="1" id="KW-0472">Membrane</keyword>